<dbReference type="PANTHER" id="PTHR30046">
    <property type="entry name" value="FLAGELLAR M-RING PROTEIN"/>
    <property type="match status" value="1"/>
</dbReference>
<dbReference type="AlphaFoldDB" id="W9GPR2"/>
<keyword evidence="5 11" id="KW-0812">Transmembrane</keyword>
<comment type="similarity">
    <text evidence="3 9">Belongs to the FliF family.</text>
</comment>
<dbReference type="PATRIC" id="fig|1385369.3.peg.7067"/>
<keyword evidence="14" id="KW-0969">Cilium</keyword>
<keyword evidence="15" id="KW-1185">Reference proteome</keyword>
<comment type="subcellular location">
    <subcellularLocation>
        <location evidence="1 9">Bacterial flagellum basal body</location>
    </subcellularLocation>
    <subcellularLocation>
        <location evidence="2">Cell membrane</location>
        <topology evidence="2">Multi-pass membrane protein</topology>
    </subcellularLocation>
</comment>
<dbReference type="InterPro" id="IPR013556">
    <property type="entry name" value="Flag_M-ring_C"/>
</dbReference>
<keyword evidence="6 11" id="KW-1133">Transmembrane helix</keyword>
<dbReference type="OrthoDB" id="9807026at2"/>
<evidence type="ECO:0000256" key="11">
    <source>
        <dbReference type="SAM" id="Phobius"/>
    </source>
</evidence>
<evidence type="ECO:0000256" key="4">
    <source>
        <dbReference type="ARBA" id="ARBA00022475"/>
    </source>
</evidence>
<organism evidence="14 15">
    <name type="scientific">Skermanella stibiiresistens SB22</name>
    <dbReference type="NCBI Taxonomy" id="1385369"/>
    <lineage>
        <taxon>Bacteria</taxon>
        <taxon>Pseudomonadati</taxon>
        <taxon>Pseudomonadota</taxon>
        <taxon>Alphaproteobacteria</taxon>
        <taxon>Rhodospirillales</taxon>
        <taxon>Azospirillaceae</taxon>
        <taxon>Skermanella</taxon>
    </lineage>
</organism>
<dbReference type="GO" id="GO:0005886">
    <property type="term" value="C:plasma membrane"/>
    <property type="evidence" value="ECO:0007669"/>
    <property type="project" value="UniProtKB-SubCell"/>
</dbReference>
<dbReference type="GO" id="GO:0071973">
    <property type="term" value="P:bacterial-type flagellum-dependent cell motility"/>
    <property type="evidence" value="ECO:0007669"/>
    <property type="project" value="InterPro"/>
</dbReference>
<feature type="transmembrane region" description="Helical" evidence="11">
    <location>
        <begin position="12"/>
        <end position="34"/>
    </location>
</feature>
<keyword evidence="14" id="KW-0282">Flagellum</keyword>
<evidence type="ECO:0000259" key="12">
    <source>
        <dbReference type="Pfam" id="PF01514"/>
    </source>
</evidence>
<dbReference type="NCBIfam" id="TIGR00206">
    <property type="entry name" value="fliF"/>
    <property type="match status" value="1"/>
</dbReference>
<evidence type="ECO:0000256" key="1">
    <source>
        <dbReference type="ARBA" id="ARBA00004117"/>
    </source>
</evidence>
<dbReference type="Gene3D" id="3.30.300.30">
    <property type="match status" value="1"/>
</dbReference>
<evidence type="ECO:0000256" key="7">
    <source>
        <dbReference type="ARBA" id="ARBA00023136"/>
    </source>
</evidence>
<dbReference type="STRING" id="1385369.N825_32465"/>
<evidence type="ECO:0000256" key="8">
    <source>
        <dbReference type="ARBA" id="ARBA00023143"/>
    </source>
</evidence>
<keyword evidence="14" id="KW-0966">Cell projection</keyword>
<evidence type="ECO:0000256" key="3">
    <source>
        <dbReference type="ARBA" id="ARBA00007971"/>
    </source>
</evidence>
<comment type="caution">
    <text evidence="14">The sequence shown here is derived from an EMBL/GenBank/DDBJ whole genome shotgun (WGS) entry which is preliminary data.</text>
</comment>
<feature type="domain" description="Flagellar M-ring C-terminal" evidence="13">
    <location>
        <begin position="247"/>
        <end position="412"/>
    </location>
</feature>
<dbReference type="InterPro" id="IPR000067">
    <property type="entry name" value="FlgMring_FliF"/>
</dbReference>
<dbReference type="GO" id="GO:0003774">
    <property type="term" value="F:cytoskeletal motor activity"/>
    <property type="evidence" value="ECO:0007669"/>
    <property type="project" value="InterPro"/>
</dbReference>
<evidence type="ECO:0000313" key="14">
    <source>
        <dbReference type="EMBL" id="EWY35885.1"/>
    </source>
</evidence>
<dbReference type="EMBL" id="AVFL01000062">
    <property type="protein sequence ID" value="EWY35885.1"/>
    <property type="molecule type" value="Genomic_DNA"/>
</dbReference>
<dbReference type="PIRSF" id="PIRSF004862">
    <property type="entry name" value="FliF"/>
    <property type="match status" value="1"/>
</dbReference>
<dbReference type="InterPro" id="IPR043427">
    <property type="entry name" value="YscJ/FliF"/>
</dbReference>
<accession>W9GPR2</accession>
<dbReference type="RefSeq" id="WP_037461746.1">
    <property type="nucleotide sequence ID" value="NZ_AVFL01000062.1"/>
</dbReference>
<protein>
    <recommendedName>
        <fullName evidence="9">Flagellar M-ring protein</fullName>
    </recommendedName>
</protein>
<reference evidence="14 15" key="1">
    <citation type="submission" date="2013-08" db="EMBL/GenBank/DDBJ databases">
        <title>The genome sequence of Skermanella stibiiresistens.</title>
        <authorList>
            <person name="Zhu W."/>
            <person name="Wang G."/>
        </authorList>
    </citation>
    <scope>NUCLEOTIDE SEQUENCE [LARGE SCALE GENOMIC DNA]</scope>
    <source>
        <strain evidence="14 15">SB22</strain>
    </source>
</reference>
<dbReference type="GO" id="GO:0009431">
    <property type="term" value="C:bacterial-type flagellum basal body, MS ring"/>
    <property type="evidence" value="ECO:0007669"/>
    <property type="project" value="InterPro"/>
</dbReference>
<keyword evidence="7 11" id="KW-0472">Membrane</keyword>
<dbReference type="PANTHER" id="PTHR30046:SF0">
    <property type="entry name" value="FLAGELLAR M-RING PROTEIN"/>
    <property type="match status" value="1"/>
</dbReference>
<keyword evidence="8 9" id="KW-0975">Bacterial flagellum</keyword>
<feature type="transmembrane region" description="Helical" evidence="11">
    <location>
        <begin position="434"/>
        <end position="455"/>
    </location>
</feature>
<evidence type="ECO:0000256" key="9">
    <source>
        <dbReference type="PIRNR" id="PIRNR004862"/>
    </source>
</evidence>
<evidence type="ECO:0000256" key="5">
    <source>
        <dbReference type="ARBA" id="ARBA00022692"/>
    </source>
</evidence>
<feature type="domain" description="Flagellar M-ring N-terminal" evidence="12">
    <location>
        <begin position="38"/>
        <end position="213"/>
    </location>
</feature>
<feature type="region of interest" description="Disordered" evidence="10">
    <location>
        <begin position="282"/>
        <end position="331"/>
    </location>
</feature>
<keyword evidence="4" id="KW-1003">Cell membrane</keyword>
<dbReference type="Pfam" id="PF01514">
    <property type="entry name" value="YscJ_FliF"/>
    <property type="match status" value="1"/>
</dbReference>
<evidence type="ECO:0000256" key="2">
    <source>
        <dbReference type="ARBA" id="ARBA00004651"/>
    </source>
</evidence>
<proteinExistence type="inferred from homology"/>
<evidence type="ECO:0000313" key="15">
    <source>
        <dbReference type="Proteomes" id="UP000019486"/>
    </source>
</evidence>
<dbReference type="PRINTS" id="PR01009">
    <property type="entry name" value="FLGMRINGFLIF"/>
</dbReference>
<dbReference type="InterPro" id="IPR045851">
    <property type="entry name" value="AMP-bd_C_sf"/>
</dbReference>
<evidence type="ECO:0000256" key="6">
    <source>
        <dbReference type="ARBA" id="ARBA00022989"/>
    </source>
</evidence>
<dbReference type="Pfam" id="PF08345">
    <property type="entry name" value="YscJ_FliF_C"/>
    <property type="match status" value="1"/>
</dbReference>
<comment type="function">
    <text evidence="9">The M ring may be actively involved in energy transduction.</text>
</comment>
<dbReference type="InterPro" id="IPR006182">
    <property type="entry name" value="FliF_N_dom"/>
</dbReference>
<gene>
    <name evidence="14" type="ORF">N825_32465</name>
</gene>
<name>W9GPR2_9PROT</name>
<evidence type="ECO:0000259" key="13">
    <source>
        <dbReference type="Pfam" id="PF08345"/>
    </source>
</evidence>
<evidence type="ECO:0000256" key="10">
    <source>
        <dbReference type="SAM" id="MobiDB-lite"/>
    </source>
</evidence>
<sequence>MNTFLQTLRNLGPVRLAAMGVVALGLIGFFVYLMTRLSTPDMALLYGDLDPKDGGAIVRQLEEQKVPHQVNPEGTRIMVPADQVGRLRMVMAQAGLPAGGSIGYEIYDKPEGFGTTSFVQGVNHLRATEGELARTVGTLAAVQQARVHLVLPKREMFSRSQQAATASVFLKLRAGQSLKREQIVAIQHLIAAAVPQLEPNQISIIDDRGNLLARGMGAGGEQLLQANADEKKQAYEQRTTRVIEDLLSRSLGFGKVRAEVTADLDFDRITTSSEIFDPESQVIRSTQTVEDNNESTDRDAADPVTVANNLPTAGANGADASATSRTKGARTEETVNYEISKTVKSHVRESGQVRRLSVAVLVDGVYTPVPDGPPTYAARPKEEMAQIEALVRSAIGFDAVRGDTVEVINMRFATPDAEFADAGATFLGMAKEDLFRIAEMLVLAIVAILVILLVVRPLMAKAFERSGGADEEEEADRLLADHSAGQAQLTGPGALAQDLALEDAQASEELEQMIDINRVEGRVRASSMRKVGEIVDKHPEEAVSIIRSWLYQET</sequence>
<dbReference type="Proteomes" id="UP000019486">
    <property type="component" value="Unassembled WGS sequence"/>
</dbReference>